<reference evidence="2 3" key="1">
    <citation type="submission" date="2008-02" db="EMBL/GenBank/DDBJ databases">
        <title>A 6x draft sequence assembly of the Pongo pygmaeus abelii genome.</title>
        <authorList>
            <person name="Wilson R.K."/>
            <person name="Mardis E."/>
        </authorList>
    </citation>
    <scope>NUCLEOTIDE SEQUENCE [LARGE SCALE GENOMIC DNA]</scope>
</reference>
<dbReference type="AlphaFoldDB" id="A0A8I5YQP5"/>
<dbReference type="Proteomes" id="UP000001595">
    <property type="component" value="Chromosome 5"/>
</dbReference>
<dbReference type="PANTHER" id="PTHR46315:SF1">
    <property type="entry name" value="SPERMINE SYNTHASE"/>
    <property type="match status" value="1"/>
</dbReference>
<dbReference type="PANTHER" id="PTHR46315">
    <property type="entry name" value="SPERMINE SYNTHASE"/>
    <property type="match status" value="1"/>
</dbReference>
<dbReference type="Gene3D" id="3.40.50.150">
    <property type="entry name" value="Vaccinia Virus protein VP39"/>
    <property type="match status" value="1"/>
</dbReference>
<proteinExistence type="predicted"/>
<dbReference type="InterPro" id="IPR015576">
    <property type="entry name" value="Spermine_synthase_animal"/>
</dbReference>
<feature type="compositionally biased region" description="Pro residues" evidence="1">
    <location>
        <begin position="15"/>
        <end position="27"/>
    </location>
</feature>
<dbReference type="GeneTree" id="ENSGT00870000136506"/>
<reference evidence="2" key="3">
    <citation type="submission" date="2025-09" db="UniProtKB">
        <authorList>
            <consortium name="Ensembl"/>
        </authorList>
    </citation>
    <scope>IDENTIFICATION</scope>
</reference>
<dbReference type="Pfam" id="PF01564">
    <property type="entry name" value="Spermine_synth"/>
    <property type="match status" value="1"/>
</dbReference>
<feature type="compositionally biased region" description="Polar residues" evidence="1">
    <location>
        <begin position="1"/>
        <end position="12"/>
    </location>
</feature>
<keyword evidence="3" id="KW-1185">Reference proteome</keyword>
<sequence length="192" mass="21330">QLTRSRPASGCTTGPPVPPSPGQPPAPDWSFRKRCGASRSPLRSRPRPEGGVCPGWLPVRSAAPDSSRSLRRDSGALTSGHPHTDCSCSRGNHPARLAWRGAAKPKSWPRHEGEDSTWEFLRLILDLSMKVLKQDGNCFTQGNCVNLMEALSLYEEQLGHLYCSVEFSKEIVCVPSYLELWVFYTLWKKAKP</sequence>
<organism evidence="2 3">
    <name type="scientific">Pongo abelii</name>
    <name type="common">Sumatran orangutan</name>
    <name type="synonym">Pongo pygmaeus abelii</name>
    <dbReference type="NCBI Taxonomy" id="9601"/>
    <lineage>
        <taxon>Eukaryota</taxon>
        <taxon>Metazoa</taxon>
        <taxon>Chordata</taxon>
        <taxon>Craniata</taxon>
        <taxon>Vertebrata</taxon>
        <taxon>Euteleostomi</taxon>
        <taxon>Mammalia</taxon>
        <taxon>Eutheria</taxon>
        <taxon>Euarchontoglires</taxon>
        <taxon>Primates</taxon>
        <taxon>Haplorrhini</taxon>
        <taxon>Catarrhini</taxon>
        <taxon>Hominidae</taxon>
        <taxon>Pongo</taxon>
    </lineage>
</organism>
<dbReference type="InterPro" id="IPR029063">
    <property type="entry name" value="SAM-dependent_MTases_sf"/>
</dbReference>
<dbReference type="GO" id="GO:0016768">
    <property type="term" value="F:spermine synthase activity"/>
    <property type="evidence" value="ECO:0007669"/>
    <property type="project" value="InterPro"/>
</dbReference>
<protein>
    <submittedName>
        <fullName evidence="2">Uncharacterized protein</fullName>
    </submittedName>
</protein>
<accession>A0A8I5YQP5</accession>
<feature type="region of interest" description="Disordered" evidence="1">
    <location>
        <begin position="1"/>
        <end position="89"/>
    </location>
</feature>
<dbReference type="GO" id="GO:0006597">
    <property type="term" value="P:spermine biosynthetic process"/>
    <property type="evidence" value="ECO:0007669"/>
    <property type="project" value="InterPro"/>
</dbReference>
<name>A0A8I5YQP5_PONAB</name>
<dbReference type="Ensembl" id="ENSPPYT00000047637.1">
    <property type="protein sequence ID" value="ENSPPYP00000033657.1"/>
    <property type="gene ID" value="ENSPPYG00000033307.1"/>
</dbReference>
<evidence type="ECO:0000313" key="2">
    <source>
        <dbReference type="Ensembl" id="ENSPPYP00000033657.1"/>
    </source>
</evidence>
<evidence type="ECO:0000256" key="1">
    <source>
        <dbReference type="SAM" id="MobiDB-lite"/>
    </source>
</evidence>
<reference evidence="2" key="2">
    <citation type="submission" date="2025-08" db="UniProtKB">
        <authorList>
            <consortium name="Ensembl"/>
        </authorList>
    </citation>
    <scope>IDENTIFICATION</scope>
</reference>
<evidence type="ECO:0000313" key="3">
    <source>
        <dbReference type="Proteomes" id="UP000001595"/>
    </source>
</evidence>